<sequence length="314" mass="34920">MSSLDSTAEYEFKKQLTYGCHAKIDGYGTSYGYVPSLAAGIVFCVLFAGVEEDLVVRCLRSWMYQYANPSYKSPLQPYANSAITAEILGWAARTWSAECPYNGTAFLMQISTLIIAPTFFTAGIYVLLGRFIHLLGPETSILRPKLYLWIFVTCDIISLVVQAVGGGMASMEVNKVNGDTAPGTHTMVAGIVFQLASITVFVFLAADFVRRTLRMRILQTMTGTIIPLLGAMIFSVICIYIRSIYRTIELSQGWSGYLITHERYFIVLDGIMMVLAVGVFNIFHPGWLLPKNEVKPFHREIYSPDGVASGMEMR</sequence>
<evidence type="ECO:0000313" key="7">
    <source>
        <dbReference type="Proteomes" id="UP000075230"/>
    </source>
</evidence>
<proteinExistence type="predicted"/>
<feature type="transmembrane region" description="Helical" evidence="5">
    <location>
        <begin position="31"/>
        <end position="50"/>
    </location>
</feature>
<protein>
    <submittedName>
        <fullName evidence="6">RTA1 domain protein</fullName>
    </submittedName>
</protein>
<evidence type="ECO:0000256" key="2">
    <source>
        <dbReference type="ARBA" id="ARBA00022692"/>
    </source>
</evidence>
<accession>A0A146FLV6</accession>
<comment type="subcellular location">
    <subcellularLocation>
        <location evidence="1">Membrane</location>
        <topology evidence="1">Multi-pass membrane protein</topology>
    </subcellularLocation>
</comment>
<evidence type="ECO:0000256" key="5">
    <source>
        <dbReference type="SAM" id="Phobius"/>
    </source>
</evidence>
<dbReference type="VEuPathDB" id="FungiDB:ASPFODRAFT_122329"/>
<evidence type="ECO:0000256" key="3">
    <source>
        <dbReference type="ARBA" id="ARBA00022989"/>
    </source>
</evidence>
<keyword evidence="2 5" id="KW-0812">Transmembrane</keyword>
<keyword evidence="3 5" id="KW-1133">Transmembrane helix</keyword>
<dbReference type="EMBL" id="BCWF01000021">
    <property type="protein sequence ID" value="GAT26796.1"/>
    <property type="molecule type" value="Genomic_DNA"/>
</dbReference>
<feature type="transmembrane region" description="Helical" evidence="5">
    <location>
        <begin position="188"/>
        <end position="209"/>
    </location>
</feature>
<dbReference type="Pfam" id="PF04479">
    <property type="entry name" value="RTA1"/>
    <property type="match status" value="1"/>
</dbReference>
<dbReference type="PANTHER" id="PTHR31465">
    <property type="entry name" value="PROTEIN RTA1-RELATED"/>
    <property type="match status" value="1"/>
</dbReference>
<reference evidence="6 7" key="1">
    <citation type="journal article" date="2016" name="DNA Res.">
        <title>Genome sequence of Aspergillus luchuensis NBRC 4314.</title>
        <authorList>
            <person name="Yamada O."/>
            <person name="Machida M."/>
            <person name="Hosoyama A."/>
            <person name="Goto M."/>
            <person name="Takahashi T."/>
            <person name="Futagami T."/>
            <person name="Yamagata Y."/>
            <person name="Takeuchi M."/>
            <person name="Kobayashi T."/>
            <person name="Koike H."/>
            <person name="Abe K."/>
            <person name="Asai K."/>
            <person name="Arita M."/>
            <person name="Fujita N."/>
            <person name="Fukuda K."/>
            <person name="Higa K."/>
            <person name="Horikawa H."/>
            <person name="Ishikawa T."/>
            <person name="Jinno K."/>
            <person name="Kato Y."/>
            <person name="Kirimura K."/>
            <person name="Mizutani O."/>
            <person name="Nakasone K."/>
            <person name="Sano M."/>
            <person name="Shiraishi Y."/>
            <person name="Tsukahara M."/>
            <person name="Gomi K."/>
        </authorList>
    </citation>
    <scope>NUCLEOTIDE SEQUENCE [LARGE SCALE GENOMIC DNA]</scope>
    <source>
        <strain evidence="6 7">RIB 2604</strain>
    </source>
</reference>
<evidence type="ECO:0000256" key="4">
    <source>
        <dbReference type="ARBA" id="ARBA00023136"/>
    </source>
</evidence>
<dbReference type="PANTHER" id="PTHR31465:SF11">
    <property type="entry name" value="DOMAIN PROTEIN, PUTATIVE (AFU_ORTHOLOGUE AFUA_3G10770)-RELATED"/>
    <property type="match status" value="1"/>
</dbReference>
<evidence type="ECO:0000313" key="6">
    <source>
        <dbReference type="EMBL" id="GAT26796.1"/>
    </source>
</evidence>
<dbReference type="GO" id="GO:0000324">
    <property type="term" value="C:fungal-type vacuole"/>
    <property type="evidence" value="ECO:0007669"/>
    <property type="project" value="TreeGrafter"/>
</dbReference>
<feature type="transmembrane region" description="Helical" evidence="5">
    <location>
        <begin position="148"/>
        <end position="168"/>
    </location>
</feature>
<dbReference type="InterPro" id="IPR007568">
    <property type="entry name" value="RTA1"/>
</dbReference>
<feature type="transmembrane region" description="Helical" evidence="5">
    <location>
        <begin position="221"/>
        <end position="245"/>
    </location>
</feature>
<gene>
    <name evidence="6" type="ORF">RIB2604_02104790</name>
</gene>
<dbReference type="Proteomes" id="UP000075230">
    <property type="component" value="Unassembled WGS sequence"/>
</dbReference>
<reference evidence="7" key="2">
    <citation type="submission" date="2016-02" db="EMBL/GenBank/DDBJ databases">
        <title>Genome sequencing of Aspergillus luchuensis NBRC 4314.</title>
        <authorList>
            <person name="Yamada O."/>
        </authorList>
    </citation>
    <scope>NUCLEOTIDE SEQUENCE [LARGE SCALE GENOMIC DNA]</scope>
    <source>
        <strain evidence="7">RIB 2604</strain>
    </source>
</reference>
<keyword evidence="4 5" id="KW-0472">Membrane</keyword>
<feature type="transmembrane region" description="Helical" evidence="5">
    <location>
        <begin position="265"/>
        <end position="289"/>
    </location>
</feature>
<dbReference type="AlphaFoldDB" id="A0A146FLV6"/>
<feature type="transmembrane region" description="Helical" evidence="5">
    <location>
        <begin position="106"/>
        <end position="128"/>
    </location>
</feature>
<name>A0A146FLV6_ASPKA</name>
<dbReference type="GO" id="GO:0005886">
    <property type="term" value="C:plasma membrane"/>
    <property type="evidence" value="ECO:0007669"/>
    <property type="project" value="TreeGrafter"/>
</dbReference>
<evidence type="ECO:0000256" key="1">
    <source>
        <dbReference type="ARBA" id="ARBA00004141"/>
    </source>
</evidence>
<comment type="caution">
    <text evidence="6">The sequence shown here is derived from an EMBL/GenBank/DDBJ whole genome shotgun (WGS) entry which is preliminary data.</text>
</comment>
<organism evidence="6 7">
    <name type="scientific">Aspergillus kawachii</name>
    <name type="common">White koji mold</name>
    <name type="synonym">Aspergillus awamori var. kawachi</name>
    <dbReference type="NCBI Taxonomy" id="1069201"/>
    <lineage>
        <taxon>Eukaryota</taxon>
        <taxon>Fungi</taxon>
        <taxon>Dikarya</taxon>
        <taxon>Ascomycota</taxon>
        <taxon>Pezizomycotina</taxon>
        <taxon>Eurotiomycetes</taxon>
        <taxon>Eurotiomycetidae</taxon>
        <taxon>Eurotiales</taxon>
        <taxon>Aspergillaceae</taxon>
        <taxon>Aspergillus</taxon>
        <taxon>Aspergillus subgen. Circumdati</taxon>
    </lineage>
</organism>